<gene>
    <name evidence="6" type="ORF">LU635_06200</name>
</gene>
<accession>A0A9X1UXA6</accession>
<dbReference type="Proteomes" id="UP001139344">
    <property type="component" value="Unassembled WGS sequence"/>
</dbReference>
<evidence type="ECO:0000256" key="4">
    <source>
        <dbReference type="PROSITE-ProRule" id="PRU00335"/>
    </source>
</evidence>
<comment type="caution">
    <text evidence="6">The sequence shown here is derived from an EMBL/GenBank/DDBJ whole genome shotgun (WGS) entry which is preliminary data.</text>
</comment>
<keyword evidence="3" id="KW-0804">Transcription</keyword>
<proteinExistence type="predicted"/>
<feature type="domain" description="HTH tetR-type" evidence="5">
    <location>
        <begin position="1"/>
        <end position="59"/>
    </location>
</feature>
<dbReference type="GO" id="GO:0000976">
    <property type="term" value="F:transcription cis-regulatory region binding"/>
    <property type="evidence" value="ECO:0007669"/>
    <property type="project" value="TreeGrafter"/>
</dbReference>
<sequence length="200" mass="23556">MENKILITAAEMFLDYGFKSVTMDDIADRLGMSKKTIYNHYPTKTKLVHDAATHIFHTIQSGINEIIATEKDPLEENFEIKRFVMHRLKDEKSSPQYQLQKYYPKIYNDLTSKQFHLMESCVKANLERGIKNGCYRKDIPVDFISKIYFKAMQNIKDPDLFSPEEYSKIYLMEQLMEYHLRAICTEKGIQKLEELLINHG</sequence>
<evidence type="ECO:0000256" key="3">
    <source>
        <dbReference type="ARBA" id="ARBA00023163"/>
    </source>
</evidence>
<dbReference type="PRINTS" id="PR00455">
    <property type="entry name" value="HTHTETR"/>
</dbReference>
<evidence type="ECO:0000313" key="6">
    <source>
        <dbReference type="EMBL" id="MCG9971224.1"/>
    </source>
</evidence>
<dbReference type="InterPro" id="IPR001647">
    <property type="entry name" value="HTH_TetR"/>
</dbReference>
<dbReference type="GO" id="GO:0003700">
    <property type="term" value="F:DNA-binding transcription factor activity"/>
    <property type="evidence" value="ECO:0007669"/>
    <property type="project" value="TreeGrafter"/>
</dbReference>
<feature type="DNA-binding region" description="H-T-H motif" evidence="4">
    <location>
        <begin position="22"/>
        <end position="41"/>
    </location>
</feature>
<keyword evidence="7" id="KW-1185">Reference proteome</keyword>
<evidence type="ECO:0000259" key="5">
    <source>
        <dbReference type="PROSITE" id="PS50977"/>
    </source>
</evidence>
<evidence type="ECO:0000313" key="7">
    <source>
        <dbReference type="Proteomes" id="UP001139344"/>
    </source>
</evidence>
<keyword evidence="1" id="KW-0805">Transcription regulation</keyword>
<dbReference type="RefSeq" id="WP_240097272.1">
    <property type="nucleotide sequence ID" value="NZ_JAJSON010000016.1"/>
</dbReference>
<name>A0A9X1UXA6_9FLAO</name>
<dbReference type="Gene3D" id="1.10.357.10">
    <property type="entry name" value="Tetracycline Repressor, domain 2"/>
    <property type="match status" value="1"/>
</dbReference>
<dbReference type="PANTHER" id="PTHR30055">
    <property type="entry name" value="HTH-TYPE TRANSCRIPTIONAL REGULATOR RUTR"/>
    <property type="match status" value="1"/>
</dbReference>
<evidence type="ECO:0000256" key="1">
    <source>
        <dbReference type="ARBA" id="ARBA00023015"/>
    </source>
</evidence>
<dbReference type="SUPFAM" id="SSF46689">
    <property type="entry name" value="Homeodomain-like"/>
    <property type="match status" value="1"/>
</dbReference>
<dbReference type="Pfam" id="PF00440">
    <property type="entry name" value="TetR_N"/>
    <property type="match status" value="1"/>
</dbReference>
<dbReference type="AlphaFoldDB" id="A0A9X1UXA6"/>
<protein>
    <submittedName>
        <fullName evidence="6">TetR/AcrR family transcriptional regulator</fullName>
    </submittedName>
</protein>
<dbReference type="PANTHER" id="PTHR30055:SF234">
    <property type="entry name" value="HTH-TYPE TRANSCRIPTIONAL REGULATOR BETI"/>
    <property type="match status" value="1"/>
</dbReference>
<reference evidence="6" key="1">
    <citation type="submission" date="2021-12" db="EMBL/GenBank/DDBJ databases">
        <title>Description of Gramella crocea sp. nov., a new bacterium isolated from activated sludge.</title>
        <authorList>
            <person name="Zhang X."/>
        </authorList>
    </citation>
    <scope>NUCLEOTIDE SEQUENCE</scope>
    <source>
        <strain evidence="6">YB25</strain>
    </source>
</reference>
<organism evidence="6 7">
    <name type="scientific">Christiangramia crocea</name>
    <dbReference type="NCBI Taxonomy" id="2904124"/>
    <lineage>
        <taxon>Bacteria</taxon>
        <taxon>Pseudomonadati</taxon>
        <taxon>Bacteroidota</taxon>
        <taxon>Flavobacteriia</taxon>
        <taxon>Flavobacteriales</taxon>
        <taxon>Flavobacteriaceae</taxon>
        <taxon>Christiangramia</taxon>
    </lineage>
</organism>
<keyword evidence="2 4" id="KW-0238">DNA-binding</keyword>
<dbReference type="InterPro" id="IPR050109">
    <property type="entry name" value="HTH-type_TetR-like_transc_reg"/>
</dbReference>
<dbReference type="PROSITE" id="PS50977">
    <property type="entry name" value="HTH_TETR_2"/>
    <property type="match status" value="1"/>
</dbReference>
<dbReference type="EMBL" id="JAJSON010000016">
    <property type="protein sequence ID" value="MCG9971224.1"/>
    <property type="molecule type" value="Genomic_DNA"/>
</dbReference>
<evidence type="ECO:0000256" key="2">
    <source>
        <dbReference type="ARBA" id="ARBA00023125"/>
    </source>
</evidence>
<dbReference type="InterPro" id="IPR009057">
    <property type="entry name" value="Homeodomain-like_sf"/>
</dbReference>